<dbReference type="PANTHER" id="PTHR42648">
    <property type="entry name" value="TRANSPOSASE, PUTATIVE-RELATED"/>
    <property type="match status" value="1"/>
</dbReference>
<dbReference type="PANTHER" id="PTHR42648:SF20">
    <property type="entry name" value="RNA-DIRECTED DNA POLYMERASE"/>
    <property type="match status" value="1"/>
</dbReference>
<name>A0AAV5LP01_9ROSI</name>
<sequence length="179" mass="20292">MKIKRFRSDRGGEYDSNEFNKFIQSLGIIHETTPPYSPSSNGVAERKNRTLIDLTNAMLVSSCASSNLWDEVVLTACYILNRIPNKKTNLTSFELWRGYKPNLSYLKAWGCLTYVRLTNPKRPKLGAKAATCVFIGYATTTFLNGDLHEEIYMDQPEGFVMLGQEDKVCKLTKSLYGLK</sequence>
<comment type="caution">
    <text evidence="4">The sequence shown here is derived from an EMBL/GenBank/DDBJ whole genome shotgun (WGS) entry which is preliminary data.</text>
</comment>
<dbReference type="InterPro" id="IPR036397">
    <property type="entry name" value="RNaseH_sf"/>
</dbReference>
<evidence type="ECO:0000259" key="3">
    <source>
        <dbReference type="PROSITE" id="PS50994"/>
    </source>
</evidence>
<dbReference type="InterPro" id="IPR039537">
    <property type="entry name" value="Retrotran_Ty1/copia-like"/>
</dbReference>
<dbReference type="InterPro" id="IPR001584">
    <property type="entry name" value="Integrase_cat-core"/>
</dbReference>
<dbReference type="InterPro" id="IPR012337">
    <property type="entry name" value="RNaseH-like_sf"/>
</dbReference>
<evidence type="ECO:0000256" key="2">
    <source>
        <dbReference type="ARBA" id="ARBA00022801"/>
    </source>
</evidence>
<dbReference type="Gene3D" id="3.30.420.10">
    <property type="entry name" value="Ribonuclease H-like superfamily/Ribonuclease H"/>
    <property type="match status" value="1"/>
</dbReference>
<dbReference type="SUPFAM" id="SSF53098">
    <property type="entry name" value="Ribonuclease H-like"/>
    <property type="match status" value="1"/>
</dbReference>
<dbReference type="GO" id="GO:0015074">
    <property type="term" value="P:DNA integration"/>
    <property type="evidence" value="ECO:0007669"/>
    <property type="project" value="InterPro"/>
</dbReference>
<dbReference type="InterPro" id="IPR013103">
    <property type="entry name" value="RVT_2"/>
</dbReference>
<keyword evidence="2" id="KW-0378">Hydrolase</keyword>
<protein>
    <recommendedName>
        <fullName evidence="3">Integrase catalytic domain-containing protein</fullName>
    </recommendedName>
</protein>
<evidence type="ECO:0000313" key="5">
    <source>
        <dbReference type="Proteomes" id="UP001054252"/>
    </source>
</evidence>
<keyword evidence="5" id="KW-1185">Reference proteome</keyword>
<proteinExistence type="predicted"/>
<dbReference type="EMBL" id="BPVZ01000133">
    <property type="protein sequence ID" value="GKV39169.1"/>
    <property type="molecule type" value="Genomic_DNA"/>
</dbReference>
<evidence type="ECO:0000256" key="1">
    <source>
        <dbReference type="ARBA" id="ARBA00022723"/>
    </source>
</evidence>
<feature type="domain" description="Integrase catalytic" evidence="3">
    <location>
        <begin position="1"/>
        <end position="100"/>
    </location>
</feature>
<dbReference type="GO" id="GO:0016787">
    <property type="term" value="F:hydrolase activity"/>
    <property type="evidence" value="ECO:0007669"/>
    <property type="project" value="UniProtKB-KW"/>
</dbReference>
<dbReference type="GO" id="GO:0046872">
    <property type="term" value="F:metal ion binding"/>
    <property type="evidence" value="ECO:0007669"/>
    <property type="project" value="UniProtKB-KW"/>
</dbReference>
<dbReference type="Proteomes" id="UP001054252">
    <property type="component" value="Unassembled WGS sequence"/>
</dbReference>
<organism evidence="4 5">
    <name type="scientific">Rubroshorea leprosula</name>
    <dbReference type="NCBI Taxonomy" id="152421"/>
    <lineage>
        <taxon>Eukaryota</taxon>
        <taxon>Viridiplantae</taxon>
        <taxon>Streptophyta</taxon>
        <taxon>Embryophyta</taxon>
        <taxon>Tracheophyta</taxon>
        <taxon>Spermatophyta</taxon>
        <taxon>Magnoliopsida</taxon>
        <taxon>eudicotyledons</taxon>
        <taxon>Gunneridae</taxon>
        <taxon>Pentapetalae</taxon>
        <taxon>rosids</taxon>
        <taxon>malvids</taxon>
        <taxon>Malvales</taxon>
        <taxon>Dipterocarpaceae</taxon>
        <taxon>Rubroshorea</taxon>
    </lineage>
</organism>
<accession>A0AAV5LP01</accession>
<gene>
    <name evidence="4" type="ORF">SLEP1_g46977</name>
</gene>
<dbReference type="GO" id="GO:0003676">
    <property type="term" value="F:nucleic acid binding"/>
    <property type="evidence" value="ECO:0007669"/>
    <property type="project" value="InterPro"/>
</dbReference>
<dbReference type="Pfam" id="PF07727">
    <property type="entry name" value="RVT_2"/>
    <property type="match status" value="1"/>
</dbReference>
<reference evidence="4 5" key="1">
    <citation type="journal article" date="2021" name="Commun. Biol.">
        <title>The genome of Shorea leprosula (Dipterocarpaceae) highlights the ecological relevance of drought in aseasonal tropical rainforests.</title>
        <authorList>
            <person name="Ng K.K.S."/>
            <person name="Kobayashi M.J."/>
            <person name="Fawcett J.A."/>
            <person name="Hatakeyama M."/>
            <person name="Paape T."/>
            <person name="Ng C.H."/>
            <person name="Ang C.C."/>
            <person name="Tnah L.H."/>
            <person name="Lee C.T."/>
            <person name="Nishiyama T."/>
            <person name="Sese J."/>
            <person name="O'Brien M.J."/>
            <person name="Copetti D."/>
            <person name="Mohd Noor M.I."/>
            <person name="Ong R.C."/>
            <person name="Putra M."/>
            <person name="Sireger I.Z."/>
            <person name="Indrioko S."/>
            <person name="Kosugi Y."/>
            <person name="Izuno A."/>
            <person name="Isagi Y."/>
            <person name="Lee S.L."/>
            <person name="Shimizu K.K."/>
        </authorList>
    </citation>
    <scope>NUCLEOTIDE SEQUENCE [LARGE SCALE GENOMIC DNA]</scope>
    <source>
        <strain evidence="4">214</strain>
    </source>
</reference>
<dbReference type="PROSITE" id="PS50994">
    <property type="entry name" value="INTEGRASE"/>
    <property type="match status" value="1"/>
</dbReference>
<evidence type="ECO:0000313" key="4">
    <source>
        <dbReference type="EMBL" id="GKV39169.1"/>
    </source>
</evidence>
<dbReference type="AlphaFoldDB" id="A0AAV5LP01"/>
<keyword evidence="1" id="KW-0479">Metal-binding</keyword>